<comment type="caution">
    <text evidence="3">The sequence shown here is derived from an EMBL/GenBank/DDBJ whole genome shotgun (WGS) entry which is preliminary data.</text>
</comment>
<keyword evidence="4" id="KW-1185">Reference proteome</keyword>
<dbReference type="InterPro" id="IPR027417">
    <property type="entry name" value="P-loop_NTPase"/>
</dbReference>
<evidence type="ECO:0000313" key="3">
    <source>
        <dbReference type="EMBL" id="KAF9444385.1"/>
    </source>
</evidence>
<evidence type="ECO:0000256" key="1">
    <source>
        <dbReference type="ARBA" id="ARBA00022737"/>
    </source>
</evidence>
<dbReference type="InterPro" id="IPR056884">
    <property type="entry name" value="NPHP3-like_N"/>
</dbReference>
<dbReference type="Gene3D" id="3.40.50.300">
    <property type="entry name" value="P-loop containing nucleotide triphosphate hydrolases"/>
    <property type="match status" value="1"/>
</dbReference>
<proteinExistence type="predicted"/>
<name>A0A9P6C099_9AGAR</name>
<protein>
    <recommendedName>
        <fullName evidence="2">Nephrocystin 3-like N-terminal domain-containing protein</fullName>
    </recommendedName>
</protein>
<evidence type="ECO:0000313" key="4">
    <source>
        <dbReference type="Proteomes" id="UP000807342"/>
    </source>
</evidence>
<dbReference type="PANTHER" id="PTHR10039:SF17">
    <property type="entry name" value="FUNGAL STAND N-TERMINAL GOODBYE DOMAIN-CONTAINING PROTEIN-RELATED"/>
    <property type="match status" value="1"/>
</dbReference>
<organism evidence="3 4">
    <name type="scientific">Macrolepiota fuliginosa MF-IS2</name>
    <dbReference type="NCBI Taxonomy" id="1400762"/>
    <lineage>
        <taxon>Eukaryota</taxon>
        <taxon>Fungi</taxon>
        <taxon>Dikarya</taxon>
        <taxon>Basidiomycota</taxon>
        <taxon>Agaricomycotina</taxon>
        <taxon>Agaricomycetes</taxon>
        <taxon>Agaricomycetidae</taxon>
        <taxon>Agaricales</taxon>
        <taxon>Agaricineae</taxon>
        <taxon>Agaricaceae</taxon>
        <taxon>Macrolepiota</taxon>
    </lineage>
</organism>
<dbReference type="Pfam" id="PF24883">
    <property type="entry name" value="NPHP3_N"/>
    <property type="match status" value="1"/>
</dbReference>
<dbReference type="SUPFAM" id="SSF52540">
    <property type="entry name" value="P-loop containing nucleoside triphosphate hydrolases"/>
    <property type="match status" value="1"/>
</dbReference>
<dbReference type="Proteomes" id="UP000807342">
    <property type="component" value="Unassembled WGS sequence"/>
</dbReference>
<gene>
    <name evidence="3" type="ORF">P691DRAFT_677689</name>
</gene>
<reference evidence="3" key="1">
    <citation type="submission" date="2020-11" db="EMBL/GenBank/DDBJ databases">
        <authorList>
            <consortium name="DOE Joint Genome Institute"/>
            <person name="Ahrendt S."/>
            <person name="Riley R."/>
            <person name="Andreopoulos W."/>
            <person name="Labutti K."/>
            <person name="Pangilinan J."/>
            <person name="Ruiz-Duenas F.J."/>
            <person name="Barrasa J.M."/>
            <person name="Sanchez-Garcia M."/>
            <person name="Camarero S."/>
            <person name="Miyauchi S."/>
            <person name="Serrano A."/>
            <person name="Linde D."/>
            <person name="Babiker R."/>
            <person name="Drula E."/>
            <person name="Ayuso-Fernandez I."/>
            <person name="Pacheco R."/>
            <person name="Padilla G."/>
            <person name="Ferreira P."/>
            <person name="Barriuso J."/>
            <person name="Kellner H."/>
            <person name="Castanera R."/>
            <person name="Alfaro M."/>
            <person name="Ramirez L."/>
            <person name="Pisabarro A.G."/>
            <person name="Kuo A."/>
            <person name="Tritt A."/>
            <person name="Lipzen A."/>
            <person name="He G."/>
            <person name="Yan M."/>
            <person name="Ng V."/>
            <person name="Cullen D."/>
            <person name="Martin F."/>
            <person name="Rosso M.-N."/>
            <person name="Henrissat B."/>
            <person name="Hibbett D."/>
            <person name="Martinez A.T."/>
            <person name="Grigoriev I.V."/>
        </authorList>
    </citation>
    <scope>NUCLEOTIDE SEQUENCE</scope>
    <source>
        <strain evidence="3">MF-IS2</strain>
    </source>
</reference>
<evidence type="ECO:0000259" key="2">
    <source>
        <dbReference type="Pfam" id="PF24883"/>
    </source>
</evidence>
<feature type="non-terminal residue" evidence="3">
    <location>
        <position position="1"/>
    </location>
</feature>
<dbReference type="AlphaFoldDB" id="A0A9P6C099"/>
<dbReference type="OrthoDB" id="5106486at2759"/>
<keyword evidence="1" id="KW-0677">Repeat</keyword>
<dbReference type="PANTHER" id="PTHR10039">
    <property type="entry name" value="AMELOGENIN"/>
    <property type="match status" value="1"/>
</dbReference>
<dbReference type="EMBL" id="MU151380">
    <property type="protein sequence ID" value="KAF9444385.1"/>
    <property type="molecule type" value="Genomic_DNA"/>
</dbReference>
<accession>A0A9P6C099</accession>
<sequence>QLGIDILLKASNFDAAHDFSARSYAPQCQSSTREQHVEDIVGWGAPAVGPLPLFWMKGLAGVGKSAIAQTCAEEIKKLGRLGASFFFAVNIRDDAERFFPTIAYQLSTEFPDYRDLVDQRIRHDRTILKKTMAIQFKALIAEPFQELEKTGKGIGQKMVIIVDGLDECKKADDQSTIIDIVAAAARGGVTPFRWAFFSRPEPHIEASFTSDDVDQVTCMVLLPVSDDANPDIELYLRSGFKNILRRRNIPVTSQWPSDDDIQTLVKASKGLFVYPATVLRDVDQAVSFTEALRAVCAATLNPTDASPFAGLDAFYTLIMQRILPEKLPTVLLLCRLLCSTDSYPGSQFHGGVMRWSNILELSEIDFWAACNRLCAVLHIQNHSASFDPSQFGDTDCPFWYVAPAFVDELRVHVRYRLGGSIHFYHKSFYDFLMDPKRSGPFCVRSSSMRNAYFKHSLEVTLKYEESYSFQGSDLILAQGVADSASSLSWPYTNELVNSMFKACVYDWAFGTCFLWGDLPQIEGQMLQRFGHADFRKARQNEATLCAGYSGFVNYTRWDCDAHSKFIRGTQLFRVPRGQFQMNFDITEFKGVIKRWKECGIIQPYYPGIGSRFKSLVAKKDQDKLISGLFRMGHGPKSIFWYWEVNLKEEFYQDFMAADLAEGEKIYREERFDLWPTESWRRT</sequence>
<feature type="domain" description="Nephrocystin 3-like N-terminal" evidence="2">
    <location>
        <begin position="52"/>
        <end position="199"/>
    </location>
</feature>